<evidence type="ECO:0000259" key="8">
    <source>
        <dbReference type="PROSITE" id="PS51371"/>
    </source>
</evidence>
<dbReference type="Gene3D" id="3.10.580.10">
    <property type="entry name" value="CBS-domain"/>
    <property type="match status" value="1"/>
</dbReference>
<dbReference type="GO" id="GO:0050660">
    <property type="term" value="F:flavin adenine dinucleotide binding"/>
    <property type="evidence" value="ECO:0007669"/>
    <property type="project" value="InterPro"/>
</dbReference>
<keyword evidence="6 7" id="KW-0472">Membrane</keyword>
<dbReference type="PROSITE" id="PS51846">
    <property type="entry name" value="CNNM"/>
    <property type="match status" value="1"/>
</dbReference>
<gene>
    <name evidence="10" type="ORF">SDC9_74219</name>
</gene>
<dbReference type="GO" id="GO:0005886">
    <property type="term" value="C:plasma membrane"/>
    <property type="evidence" value="ECO:0007669"/>
    <property type="project" value="TreeGrafter"/>
</dbReference>
<evidence type="ECO:0000256" key="5">
    <source>
        <dbReference type="ARBA" id="ARBA00023122"/>
    </source>
</evidence>
<dbReference type="InterPro" id="IPR046342">
    <property type="entry name" value="CBS_dom_sf"/>
</dbReference>
<organism evidence="10">
    <name type="scientific">bioreactor metagenome</name>
    <dbReference type="NCBI Taxonomy" id="1076179"/>
    <lineage>
        <taxon>unclassified sequences</taxon>
        <taxon>metagenomes</taxon>
        <taxon>ecological metagenomes</taxon>
    </lineage>
</organism>
<evidence type="ECO:0000256" key="3">
    <source>
        <dbReference type="ARBA" id="ARBA00022737"/>
    </source>
</evidence>
<evidence type="ECO:0000259" key="9">
    <source>
        <dbReference type="PROSITE" id="PS51846"/>
    </source>
</evidence>
<comment type="caution">
    <text evidence="10">The sequence shown here is derived from an EMBL/GenBank/DDBJ whole genome shotgun (WGS) entry which is preliminary data.</text>
</comment>
<dbReference type="InterPro" id="IPR016169">
    <property type="entry name" value="FAD-bd_PCMH_sub2"/>
</dbReference>
<dbReference type="Gene3D" id="3.30.465.10">
    <property type="match status" value="1"/>
</dbReference>
<dbReference type="SMART" id="SM01091">
    <property type="entry name" value="CorC_HlyC"/>
    <property type="match status" value="1"/>
</dbReference>
<evidence type="ECO:0000256" key="1">
    <source>
        <dbReference type="ARBA" id="ARBA00004141"/>
    </source>
</evidence>
<dbReference type="InterPro" id="IPR000644">
    <property type="entry name" value="CBS_dom"/>
</dbReference>
<evidence type="ECO:0000256" key="2">
    <source>
        <dbReference type="ARBA" id="ARBA00022692"/>
    </source>
</evidence>
<protein>
    <submittedName>
        <fullName evidence="10">Uncharacterized protein</fullName>
    </submittedName>
</protein>
<dbReference type="InterPro" id="IPR005170">
    <property type="entry name" value="Transptr-assoc_dom"/>
</dbReference>
<keyword evidence="3" id="KW-0677">Repeat</keyword>
<accession>A0A644YGT2</accession>
<evidence type="ECO:0000313" key="10">
    <source>
        <dbReference type="EMBL" id="MPM27706.1"/>
    </source>
</evidence>
<dbReference type="InterPro" id="IPR036318">
    <property type="entry name" value="FAD-bd_PCMH-like_sf"/>
</dbReference>
<dbReference type="EMBL" id="VSSQ01005064">
    <property type="protein sequence ID" value="MPM27706.1"/>
    <property type="molecule type" value="Genomic_DNA"/>
</dbReference>
<dbReference type="AlphaFoldDB" id="A0A644YGT2"/>
<proteinExistence type="predicted"/>
<dbReference type="Pfam" id="PF00571">
    <property type="entry name" value="CBS"/>
    <property type="match status" value="2"/>
</dbReference>
<dbReference type="Pfam" id="PF03471">
    <property type="entry name" value="CorC_HlyC"/>
    <property type="match status" value="1"/>
</dbReference>
<feature type="transmembrane region" description="Helical" evidence="7">
    <location>
        <begin position="32"/>
        <end position="53"/>
    </location>
</feature>
<dbReference type="CDD" id="cd04590">
    <property type="entry name" value="CBS_pair_CorC_HlyC_assoc"/>
    <property type="match status" value="1"/>
</dbReference>
<sequence>MPGTGPAGCVRIHTMGACLHRGSVSGSLIMEIAILFALIVLNGLFAMSELALVSARKTRLQKLIDEGDSGAKAAVKLGEDPTRFLSTIQIGITSIGVLNGIVGEAALAKPLGDWFLRLGMDPQWAGYTATGLVVVLITYFSIVVGELVPKRLGQSYPETLARLVARPINWLAIATKPFVRLLAGSTVFLLKALGVKEGSSSSVTEDEIHAVLAEGTSAGVIETHEHQMVRNVFRLDDRQIGSLMLPRADVVYLDVEDSFEANLNLVEESDHARFPVVRGSMENVLGVINARQWLARAVRDPQARDLSEQPLKPALYVPETINGLELLDEFRLSDVQMAFVIDEYGEVQGIVTLQDLIEAITGEFQPRDPETSWAMEREDGSWLLDGHIPVPELKDRLGLSSVPDEERGRYHTLSGMMMFLTGKLPAETDAVQWENWRFEVIDMDGKTIDKVLATRLPEPEIDLTAESVSA</sequence>
<feature type="transmembrane region" description="Helical" evidence="7">
    <location>
        <begin position="168"/>
        <end position="190"/>
    </location>
</feature>
<dbReference type="InterPro" id="IPR044751">
    <property type="entry name" value="Ion_transp-like_CBS"/>
</dbReference>
<reference evidence="10" key="1">
    <citation type="submission" date="2019-08" db="EMBL/GenBank/DDBJ databases">
        <authorList>
            <person name="Kucharzyk K."/>
            <person name="Murdoch R.W."/>
            <person name="Higgins S."/>
            <person name="Loffler F."/>
        </authorList>
    </citation>
    <scope>NUCLEOTIDE SEQUENCE</scope>
</reference>
<comment type="subcellular location">
    <subcellularLocation>
        <location evidence="1">Membrane</location>
        <topology evidence="1">Multi-pass membrane protein</topology>
    </subcellularLocation>
</comment>
<dbReference type="Pfam" id="PF01595">
    <property type="entry name" value="CNNM"/>
    <property type="match status" value="1"/>
</dbReference>
<dbReference type="InterPro" id="IPR002550">
    <property type="entry name" value="CNNM"/>
</dbReference>
<dbReference type="PROSITE" id="PS51371">
    <property type="entry name" value="CBS"/>
    <property type="match status" value="2"/>
</dbReference>
<evidence type="ECO:0000256" key="4">
    <source>
        <dbReference type="ARBA" id="ARBA00022989"/>
    </source>
</evidence>
<keyword evidence="5" id="KW-0129">CBS domain</keyword>
<name>A0A644YGT2_9ZZZZ</name>
<dbReference type="PANTHER" id="PTHR22777:SF17">
    <property type="entry name" value="UPF0053 PROTEIN SLL0260"/>
    <property type="match status" value="1"/>
</dbReference>
<evidence type="ECO:0000256" key="6">
    <source>
        <dbReference type="ARBA" id="ARBA00023136"/>
    </source>
</evidence>
<keyword evidence="2 7" id="KW-0812">Transmembrane</keyword>
<dbReference type="PANTHER" id="PTHR22777">
    <property type="entry name" value="HEMOLYSIN-RELATED"/>
    <property type="match status" value="1"/>
</dbReference>
<feature type="domain" description="CBS" evidence="8">
    <location>
        <begin position="244"/>
        <end position="306"/>
    </location>
</feature>
<feature type="domain" description="CBS" evidence="8">
    <location>
        <begin position="310"/>
        <end position="370"/>
    </location>
</feature>
<dbReference type="SUPFAM" id="SSF56176">
    <property type="entry name" value="FAD-binding/transporter-associated domain-like"/>
    <property type="match status" value="1"/>
</dbReference>
<feature type="transmembrane region" description="Helical" evidence="7">
    <location>
        <begin position="124"/>
        <end position="148"/>
    </location>
</feature>
<keyword evidence="4 7" id="KW-1133">Transmembrane helix</keyword>
<evidence type="ECO:0000256" key="7">
    <source>
        <dbReference type="SAM" id="Phobius"/>
    </source>
</evidence>
<feature type="domain" description="CNNM transmembrane" evidence="9">
    <location>
        <begin position="24"/>
        <end position="225"/>
    </location>
</feature>
<dbReference type="SUPFAM" id="SSF54631">
    <property type="entry name" value="CBS-domain pair"/>
    <property type="match status" value="1"/>
</dbReference>